<dbReference type="RefSeq" id="WP_073015160.1">
    <property type="nucleotide sequence ID" value="NZ_FRBW01000005.1"/>
</dbReference>
<dbReference type="Proteomes" id="UP000186002">
    <property type="component" value="Unassembled WGS sequence"/>
</dbReference>
<dbReference type="InterPro" id="IPR016181">
    <property type="entry name" value="Acyl_CoA_acyltransferase"/>
</dbReference>
<gene>
    <name evidence="2" type="ORF">SAMN05444272_4055</name>
</gene>
<dbReference type="PROSITE" id="PS51186">
    <property type="entry name" value="GNAT"/>
    <property type="match status" value="1"/>
</dbReference>
<dbReference type="Pfam" id="PF18014">
    <property type="entry name" value="Acetyltransf_18"/>
    <property type="match status" value="1"/>
</dbReference>
<dbReference type="SUPFAM" id="SSF55729">
    <property type="entry name" value="Acyl-CoA N-acyltransferases (Nat)"/>
    <property type="match status" value="1"/>
</dbReference>
<evidence type="ECO:0000259" key="1">
    <source>
        <dbReference type="PROSITE" id="PS51186"/>
    </source>
</evidence>
<organism evidence="2 3">
    <name type="scientific">Roseibium suaedae</name>
    <dbReference type="NCBI Taxonomy" id="735517"/>
    <lineage>
        <taxon>Bacteria</taxon>
        <taxon>Pseudomonadati</taxon>
        <taxon>Pseudomonadota</taxon>
        <taxon>Alphaproteobacteria</taxon>
        <taxon>Hyphomicrobiales</taxon>
        <taxon>Stappiaceae</taxon>
        <taxon>Roseibium</taxon>
    </lineage>
</organism>
<accession>A0A1M7NYG9</accession>
<dbReference type="CDD" id="cd04301">
    <property type="entry name" value="NAT_SF"/>
    <property type="match status" value="1"/>
</dbReference>
<reference evidence="2 3" key="1">
    <citation type="submission" date="2016-11" db="EMBL/GenBank/DDBJ databases">
        <authorList>
            <person name="Jaros S."/>
            <person name="Januszkiewicz K."/>
            <person name="Wedrychowicz H."/>
        </authorList>
    </citation>
    <scope>NUCLEOTIDE SEQUENCE [LARGE SCALE GENOMIC DNA]</scope>
    <source>
        <strain evidence="2 3">DSM 22153</strain>
    </source>
</reference>
<sequence>MQTKRSEQISIIDLRTSDAAEALRLSRQEAWPHRLEDWQLLLELSHGVGAVHDGQLVGTAMLTPYGDDAATCNMIIVDPSMRGLGLGRQLVEALLAQAGSRECRLIATQSGLPLYEKLGFVATGSITQCQGIVSAVPPSPLVQEASQADLDDILALDFAAHGMDRQGLLKHLINEKPFLILRDENGLRGFASCRAFGRGQIAGPVVARDKETARLLLCAALARHEGQFLRVDLTDAAAPFVSLVETAGLTQVGGGVAMTRAGTHQLAATGDAAVYTLASQALC</sequence>
<evidence type="ECO:0000313" key="3">
    <source>
        <dbReference type="Proteomes" id="UP000186002"/>
    </source>
</evidence>
<evidence type="ECO:0000313" key="2">
    <source>
        <dbReference type="EMBL" id="SHN09296.1"/>
    </source>
</evidence>
<keyword evidence="3" id="KW-1185">Reference proteome</keyword>
<dbReference type="InterPro" id="IPR052729">
    <property type="entry name" value="Acyl/Acetyltrans_Enzymes"/>
</dbReference>
<feature type="domain" description="N-acetyltransferase" evidence="1">
    <location>
        <begin position="9"/>
        <end position="143"/>
    </location>
</feature>
<name>A0A1M7NYG9_9HYPH</name>
<keyword evidence="2" id="KW-0808">Transferase</keyword>
<dbReference type="Gene3D" id="3.40.630.90">
    <property type="match status" value="1"/>
</dbReference>
<proteinExistence type="predicted"/>
<dbReference type="InterPro" id="IPR000182">
    <property type="entry name" value="GNAT_dom"/>
</dbReference>
<dbReference type="Gene3D" id="3.40.630.30">
    <property type="match status" value="1"/>
</dbReference>
<dbReference type="PANTHER" id="PTHR47237:SF2">
    <property type="entry name" value="BLL4206 PROTEIN"/>
    <property type="match status" value="1"/>
</dbReference>
<dbReference type="EMBL" id="FRBW01000005">
    <property type="protein sequence ID" value="SHN09296.1"/>
    <property type="molecule type" value="Genomic_DNA"/>
</dbReference>
<dbReference type="AlphaFoldDB" id="A0A1M7NYG9"/>
<protein>
    <submittedName>
        <fullName evidence="2">Predicted N-acyltransferase, GNAT family</fullName>
    </submittedName>
</protein>
<dbReference type="OrthoDB" id="8453373at2"/>
<dbReference type="InterPro" id="IPR041496">
    <property type="entry name" value="YitH/HolE_GNAT"/>
</dbReference>
<dbReference type="Pfam" id="PF00583">
    <property type="entry name" value="Acetyltransf_1"/>
    <property type="match status" value="1"/>
</dbReference>
<dbReference type="STRING" id="735517.SAMN05444272_4055"/>
<dbReference type="GO" id="GO:0016747">
    <property type="term" value="F:acyltransferase activity, transferring groups other than amino-acyl groups"/>
    <property type="evidence" value="ECO:0007669"/>
    <property type="project" value="InterPro"/>
</dbReference>
<keyword evidence="2" id="KW-0012">Acyltransferase</keyword>
<dbReference type="PANTHER" id="PTHR47237">
    <property type="entry name" value="SLL0310 PROTEIN"/>
    <property type="match status" value="1"/>
</dbReference>